<keyword evidence="9" id="KW-0238">DNA-binding</keyword>
<evidence type="ECO:0000256" key="8">
    <source>
        <dbReference type="ARBA" id="ARBA00023015"/>
    </source>
</evidence>
<feature type="domain" description="C2H2-type" evidence="14">
    <location>
        <begin position="116"/>
        <end position="143"/>
    </location>
</feature>
<evidence type="ECO:0000256" key="13">
    <source>
        <dbReference type="SAM" id="MobiDB-lite"/>
    </source>
</evidence>
<evidence type="ECO:0000256" key="2">
    <source>
        <dbReference type="ARBA" id="ARBA00004123"/>
    </source>
</evidence>
<evidence type="ECO:0000259" key="14">
    <source>
        <dbReference type="PROSITE" id="PS50157"/>
    </source>
</evidence>
<keyword evidence="11" id="KW-0539">Nucleus</keyword>
<keyword evidence="7" id="KW-0862">Zinc</keyword>
<organism evidence="15 16">
    <name type="scientific">Pinctada imbricata</name>
    <name type="common">Atlantic pearl-oyster</name>
    <name type="synonym">Pinctada martensii</name>
    <dbReference type="NCBI Taxonomy" id="66713"/>
    <lineage>
        <taxon>Eukaryota</taxon>
        <taxon>Metazoa</taxon>
        <taxon>Spiralia</taxon>
        <taxon>Lophotrochozoa</taxon>
        <taxon>Mollusca</taxon>
        <taxon>Bivalvia</taxon>
        <taxon>Autobranchia</taxon>
        <taxon>Pteriomorphia</taxon>
        <taxon>Pterioida</taxon>
        <taxon>Pterioidea</taxon>
        <taxon>Pteriidae</taxon>
        <taxon>Pinctada</taxon>
    </lineage>
</organism>
<dbReference type="EMBL" id="VSWD01000004">
    <property type="protein sequence ID" value="KAK3104496.1"/>
    <property type="molecule type" value="Genomic_DNA"/>
</dbReference>
<dbReference type="GO" id="GO:0005634">
    <property type="term" value="C:nucleus"/>
    <property type="evidence" value="ECO:0007669"/>
    <property type="project" value="UniProtKB-SubCell"/>
</dbReference>
<reference evidence="15" key="1">
    <citation type="submission" date="2019-08" db="EMBL/GenBank/DDBJ databases">
        <title>The improved chromosome-level genome for the pearl oyster Pinctada fucata martensii using PacBio sequencing and Hi-C.</title>
        <authorList>
            <person name="Zheng Z."/>
        </authorList>
    </citation>
    <scope>NUCLEOTIDE SEQUENCE</scope>
    <source>
        <strain evidence="15">ZZ-2019</strain>
        <tissue evidence="15">Adductor muscle</tissue>
    </source>
</reference>
<evidence type="ECO:0000256" key="4">
    <source>
        <dbReference type="ARBA" id="ARBA00022723"/>
    </source>
</evidence>
<dbReference type="PANTHER" id="PTHR16515:SF49">
    <property type="entry name" value="GASTRULA ZINC FINGER PROTEIN XLCGF49.1-LIKE-RELATED"/>
    <property type="match status" value="1"/>
</dbReference>
<dbReference type="PROSITE" id="PS00028">
    <property type="entry name" value="ZINC_FINGER_C2H2_1"/>
    <property type="match status" value="3"/>
</dbReference>
<comment type="subcellular location">
    <subcellularLocation>
        <location evidence="2">Nucleus</location>
    </subcellularLocation>
</comment>
<dbReference type="SMART" id="SM00355">
    <property type="entry name" value="ZnF_C2H2"/>
    <property type="match status" value="4"/>
</dbReference>
<dbReference type="FunFam" id="3.30.160.60:FF:000690">
    <property type="entry name" value="Zinc finger protein 354C"/>
    <property type="match status" value="1"/>
</dbReference>
<keyword evidence="10" id="KW-0804">Transcription</keyword>
<gene>
    <name evidence="15" type="ORF">FSP39_003406</name>
</gene>
<accession>A0AA89C7T6</accession>
<keyword evidence="6 12" id="KW-0863">Zinc-finger</keyword>
<dbReference type="GO" id="GO:0010468">
    <property type="term" value="P:regulation of gene expression"/>
    <property type="evidence" value="ECO:0007669"/>
    <property type="project" value="TreeGrafter"/>
</dbReference>
<name>A0AA89C7T6_PINIB</name>
<evidence type="ECO:0000256" key="11">
    <source>
        <dbReference type="ARBA" id="ARBA00023242"/>
    </source>
</evidence>
<evidence type="ECO:0000313" key="15">
    <source>
        <dbReference type="EMBL" id="KAK3104496.1"/>
    </source>
</evidence>
<sequence length="241" mass="27965">MDSFEKNYQMAMSLWLFSSNRNGHTIPTNGVDMATTASQIKMEEEQRRQCQEILDKIPEHRFLMNLKQEPIMVDGNGELPLRHFGAMGRNPGGHAPRGRPPASMQSNGVISPDRKHVCPHCYKAFKSRQQLMQHNLVHSNLRKYRCSFCERAFKQLSHLHQHHRIHTGEKPYRCPLPGCDRAFPQLSNLQHHIRNHDKLVDSTFQCIQCDRAYPNEATLKAHNTRVSVKIAWWHCAIQFPL</sequence>
<dbReference type="Proteomes" id="UP001186944">
    <property type="component" value="Unassembled WGS sequence"/>
</dbReference>
<dbReference type="GO" id="GO:0003677">
    <property type="term" value="F:DNA binding"/>
    <property type="evidence" value="ECO:0007669"/>
    <property type="project" value="UniProtKB-KW"/>
</dbReference>
<dbReference type="InterPro" id="IPR050331">
    <property type="entry name" value="Zinc_finger"/>
</dbReference>
<evidence type="ECO:0000256" key="10">
    <source>
        <dbReference type="ARBA" id="ARBA00023163"/>
    </source>
</evidence>
<feature type="region of interest" description="Disordered" evidence="13">
    <location>
        <begin position="89"/>
        <end position="110"/>
    </location>
</feature>
<dbReference type="Gene3D" id="3.30.160.60">
    <property type="entry name" value="Classic Zinc Finger"/>
    <property type="match status" value="2"/>
</dbReference>
<keyword evidence="16" id="KW-1185">Reference proteome</keyword>
<evidence type="ECO:0000313" key="16">
    <source>
        <dbReference type="Proteomes" id="UP001186944"/>
    </source>
</evidence>
<dbReference type="InterPro" id="IPR013087">
    <property type="entry name" value="Znf_C2H2_type"/>
</dbReference>
<evidence type="ECO:0000256" key="5">
    <source>
        <dbReference type="ARBA" id="ARBA00022737"/>
    </source>
</evidence>
<comment type="similarity">
    <text evidence="3">Belongs to the krueppel C2H2-type zinc-finger protein family.</text>
</comment>
<comment type="function">
    <text evidence="1">May be involved in transcriptional regulation.</text>
</comment>
<dbReference type="PANTHER" id="PTHR16515">
    <property type="entry name" value="PR DOMAIN ZINC FINGER PROTEIN"/>
    <property type="match status" value="1"/>
</dbReference>
<protein>
    <recommendedName>
        <fullName evidence="14">C2H2-type domain-containing protein</fullName>
    </recommendedName>
</protein>
<evidence type="ECO:0000256" key="1">
    <source>
        <dbReference type="ARBA" id="ARBA00003767"/>
    </source>
</evidence>
<proteinExistence type="inferred from homology"/>
<dbReference type="GO" id="GO:0008270">
    <property type="term" value="F:zinc ion binding"/>
    <property type="evidence" value="ECO:0007669"/>
    <property type="project" value="UniProtKB-KW"/>
</dbReference>
<dbReference type="InterPro" id="IPR036236">
    <property type="entry name" value="Znf_C2H2_sf"/>
</dbReference>
<comment type="caution">
    <text evidence="15">The sequence shown here is derived from an EMBL/GenBank/DDBJ whole genome shotgun (WGS) entry which is preliminary data.</text>
</comment>
<dbReference type="Pfam" id="PF00096">
    <property type="entry name" value="zf-C2H2"/>
    <property type="match status" value="3"/>
</dbReference>
<evidence type="ECO:0000256" key="9">
    <source>
        <dbReference type="ARBA" id="ARBA00023125"/>
    </source>
</evidence>
<evidence type="ECO:0000256" key="12">
    <source>
        <dbReference type="PROSITE-ProRule" id="PRU00042"/>
    </source>
</evidence>
<dbReference type="FunFam" id="3.30.160.60:FF:000226">
    <property type="entry name" value="Zinc finger protein 236 variant"/>
    <property type="match status" value="1"/>
</dbReference>
<evidence type="ECO:0000256" key="6">
    <source>
        <dbReference type="ARBA" id="ARBA00022771"/>
    </source>
</evidence>
<keyword evidence="8" id="KW-0805">Transcription regulation</keyword>
<evidence type="ECO:0000256" key="3">
    <source>
        <dbReference type="ARBA" id="ARBA00006991"/>
    </source>
</evidence>
<dbReference type="SUPFAM" id="SSF57667">
    <property type="entry name" value="beta-beta-alpha zinc fingers"/>
    <property type="match status" value="2"/>
</dbReference>
<dbReference type="PROSITE" id="PS50157">
    <property type="entry name" value="ZINC_FINGER_C2H2_2"/>
    <property type="match status" value="3"/>
</dbReference>
<keyword evidence="5" id="KW-0677">Repeat</keyword>
<dbReference type="AlphaFoldDB" id="A0AA89C7T6"/>
<feature type="domain" description="C2H2-type" evidence="14">
    <location>
        <begin position="172"/>
        <end position="196"/>
    </location>
</feature>
<keyword evidence="4" id="KW-0479">Metal-binding</keyword>
<feature type="domain" description="C2H2-type" evidence="14">
    <location>
        <begin position="144"/>
        <end position="171"/>
    </location>
</feature>
<evidence type="ECO:0000256" key="7">
    <source>
        <dbReference type="ARBA" id="ARBA00022833"/>
    </source>
</evidence>